<dbReference type="InterPro" id="IPR005145">
    <property type="entry name" value="Sua5_C"/>
</dbReference>
<evidence type="ECO:0000256" key="1">
    <source>
        <dbReference type="ARBA" id="ARBA00004496"/>
    </source>
</evidence>
<evidence type="ECO:0000256" key="4">
    <source>
        <dbReference type="ARBA" id="ARBA00022490"/>
    </source>
</evidence>
<dbReference type="AlphaFoldDB" id="A0A382INA9"/>
<dbReference type="GO" id="GO:0005524">
    <property type="term" value="F:ATP binding"/>
    <property type="evidence" value="ECO:0007669"/>
    <property type="project" value="UniProtKB-KW"/>
</dbReference>
<comment type="catalytic activity">
    <reaction evidence="11">
        <text>L-threonine + hydrogencarbonate + ATP = L-threonylcarbamoyladenylate + diphosphate + H2O</text>
        <dbReference type="Rhea" id="RHEA:36407"/>
        <dbReference type="ChEBI" id="CHEBI:15377"/>
        <dbReference type="ChEBI" id="CHEBI:17544"/>
        <dbReference type="ChEBI" id="CHEBI:30616"/>
        <dbReference type="ChEBI" id="CHEBI:33019"/>
        <dbReference type="ChEBI" id="CHEBI:57926"/>
        <dbReference type="ChEBI" id="CHEBI:73682"/>
        <dbReference type="EC" id="2.7.7.87"/>
    </reaction>
</comment>
<feature type="domain" description="YrdC-like" evidence="12">
    <location>
        <begin position="5"/>
        <end position="191"/>
    </location>
</feature>
<evidence type="ECO:0000256" key="8">
    <source>
        <dbReference type="ARBA" id="ARBA00022741"/>
    </source>
</evidence>
<dbReference type="SUPFAM" id="SSF55821">
    <property type="entry name" value="YrdC/RibB"/>
    <property type="match status" value="1"/>
</dbReference>
<evidence type="ECO:0000256" key="6">
    <source>
        <dbReference type="ARBA" id="ARBA00022694"/>
    </source>
</evidence>
<dbReference type="EC" id="2.7.7.87" evidence="3"/>
<evidence type="ECO:0000256" key="5">
    <source>
        <dbReference type="ARBA" id="ARBA00022679"/>
    </source>
</evidence>
<dbReference type="Pfam" id="PF01300">
    <property type="entry name" value="Sua5_yciO_yrdC"/>
    <property type="match status" value="1"/>
</dbReference>
<dbReference type="GO" id="GO:0005737">
    <property type="term" value="C:cytoplasm"/>
    <property type="evidence" value="ECO:0007669"/>
    <property type="project" value="UniProtKB-SubCell"/>
</dbReference>
<dbReference type="GO" id="GO:0003725">
    <property type="term" value="F:double-stranded RNA binding"/>
    <property type="evidence" value="ECO:0007669"/>
    <property type="project" value="InterPro"/>
</dbReference>
<keyword evidence="6" id="KW-0819">tRNA processing</keyword>
<evidence type="ECO:0000259" key="12">
    <source>
        <dbReference type="PROSITE" id="PS51163"/>
    </source>
</evidence>
<dbReference type="Pfam" id="PF03481">
    <property type="entry name" value="Sua5_C"/>
    <property type="match status" value="1"/>
</dbReference>
<reference evidence="13" key="1">
    <citation type="submission" date="2018-05" db="EMBL/GenBank/DDBJ databases">
        <authorList>
            <person name="Lanie J.A."/>
            <person name="Ng W.-L."/>
            <person name="Kazmierczak K.M."/>
            <person name="Andrzejewski T.M."/>
            <person name="Davidsen T.M."/>
            <person name="Wayne K.J."/>
            <person name="Tettelin H."/>
            <person name="Glass J.I."/>
            <person name="Rusch D."/>
            <person name="Podicherti R."/>
            <person name="Tsui H.-C.T."/>
            <person name="Winkler M.E."/>
        </authorList>
    </citation>
    <scope>NUCLEOTIDE SEQUENCE</scope>
</reference>
<keyword evidence="4" id="KW-0963">Cytoplasm</keyword>
<evidence type="ECO:0000256" key="10">
    <source>
        <dbReference type="ARBA" id="ARBA00029774"/>
    </source>
</evidence>
<dbReference type="InterPro" id="IPR050156">
    <property type="entry name" value="TC-AMP_synthase_SUA5"/>
</dbReference>
<accession>A0A382INA9</accession>
<keyword evidence="9" id="KW-0067">ATP-binding</keyword>
<dbReference type="GO" id="GO:0061710">
    <property type="term" value="F:L-threonylcarbamoyladenylate synthase"/>
    <property type="evidence" value="ECO:0007669"/>
    <property type="project" value="UniProtKB-EC"/>
</dbReference>
<dbReference type="PANTHER" id="PTHR17490:SF16">
    <property type="entry name" value="THREONYLCARBAMOYL-AMP SYNTHASE"/>
    <property type="match status" value="1"/>
</dbReference>
<keyword evidence="5" id="KW-0808">Transferase</keyword>
<evidence type="ECO:0000313" key="13">
    <source>
        <dbReference type="EMBL" id="SVC01254.1"/>
    </source>
</evidence>
<keyword evidence="7" id="KW-0548">Nucleotidyltransferase</keyword>
<name>A0A382INA9_9ZZZZ</name>
<comment type="similarity">
    <text evidence="2">Belongs to the SUA5 family.</text>
</comment>
<proteinExistence type="inferred from homology"/>
<dbReference type="GO" id="GO:0000049">
    <property type="term" value="F:tRNA binding"/>
    <property type="evidence" value="ECO:0007669"/>
    <property type="project" value="TreeGrafter"/>
</dbReference>
<dbReference type="PIRSF" id="PIRSF004930">
    <property type="entry name" value="Tln_factor_SUA5"/>
    <property type="match status" value="1"/>
</dbReference>
<dbReference type="GO" id="GO:0008033">
    <property type="term" value="P:tRNA processing"/>
    <property type="evidence" value="ECO:0007669"/>
    <property type="project" value="UniProtKB-KW"/>
</dbReference>
<gene>
    <name evidence="13" type="ORF">METZ01_LOCUS254108</name>
</gene>
<dbReference type="NCBIfam" id="TIGR00057">
    <property type="entry name" value="L-threonylcarbamoyladenylate synthase"/>
    <property type="match status" value="1"/>
</dbReference>
<dbReference type="PROSITE" id="PS51163">
    <property type="entry name" value="YRDC"/>
    <property type="match status" value="1"/>
</dbReference>
<dbReference type="Gene3D" id="3.90.870.10">
    <property type="entry name" value="DHBP synthase"/>
    <property type="match status" value="1"/>
</dbReference>
<evidence type="ECO:0000256" key="7">
    <source>
        <dbReference type="ARBA" id="ARBA00022695"/>
    </source>
</evidence>
<organism evidence="13">
    <name type="scientific">marine metagenome</name>
    <dbReference type="NCBI Taxonomy" id="408172"/>
    <lineage>
        <taxon>unclassified sequences</taxon>
        <taxon>metagenomes</taxon>
        <taxon>ecological metagenomes</taxon>
    </lineage>
</organism>
<evidence type="ECO:0000256" key="9">
    <source>
        <dbReference type="ARBA" id="ARBA00022840"/>
    </source>
</evidence>
<feature type="non-terminal residue" evidence="13">
    <location>
        <position position="254"/>
    </location>
</feature>
<dbReference type="PANTHER" id="PTHR17490">
    <property type="entry name" value="SUA5"/>
    <property type="match status" value="1"/>
</dbReference>
<evidence type="ECO:0000256" key="2">
    <source>
        <dbReference type="ARBA" id="ARBA00007663"/>
    </source>
</evidence>
<evidence type="ECO:0000256" key="11">
    <source>
        <dbReference type="ARBA" id="ARBA00048366"/>
    </source>
</evidence>
<dbReference type="InterPro" id="IPR006070">
    <property type="entry name" value="Sua5-like_dom"/>
</dbReference>
<protein>
    <recommendedName>
        <fullName evidence="10">L-threonylcarbamoyladenylate synthase</fullName>
        <ecNumber evidence="3">2.7.7.87</ecNumber>
    </recommendedName>
    <alternativeName>
        <fullName evidence="10">L-threonylcarbamoyladenylate synthase</fullName>
    </alternativeName>
</protein>
<dbReference type="InterPro" id="IPR010923">
    <property type="entry name" value="T(6)A37_SUA5"/>
</dbReference>
<comment type="subcellular location">
    <subcellularLocation>
        <location evidence="1">Cytoplasm</location>
    </subcellularLocation>
</comment>
<keyword evidence="8" id="KW-0547">Nucleotide-binding</keyword>
<evidence type="ECO:0000256" key="3">
    <source>
        <dbReference type="ARBA" id="ARBA00012584"/>
    </source>
</evidence>
<dbReference type="EMBL" id="UINC01068544">
    <property type="protein sequence ID" value="SVC01254.1"/>
    <property type="molecule type" value="Genomic_DNA"/>
</dbReference>
<sequence length="254" mass="28488">MKNNHSNIEKAKKYLTNNDVVAIPTETVYGLAGNAYSNKAVKKIFSLKKRPLKNPLIVHYCSIKDLKQDCIINETFNKLYRKFCPGPLTFVLNKKKNSKLSKYVNANKKTIAVRFPKNKITQNLLSKLNFPLAAPSANISSKLSPVTTADVKDEFGNKIKLILDGGKTKIGLESTIVDLTDKVSILRPGGITIERLEKVLHRKLKLKRLLKNIKSPGQLGFHYSPGIPVRLNAKYPKKNEAFLKFSGKAKNKNN</sequence>
<dbReference type="GO" id="GO:0006450">
    <property type="term" value="P:regulation of translational fidelity"/>
    <property type="evidence" value="ECO:0007669"/>
    <property type="project" value="TreeGrafter"/>
</dbReference>
<dbReference type="InterPro" id="IPR017945">
    <property type="entry name" value="DHBP_synth_RibB-like_a/b_dom"/>
</dbReference>